<dbReference type="InterPro" id="IPR005303">
    <property type="entry name" value="MOCOS_middle"/>
</dbReference>
<evidence type="ECO:0000313" key="2">
    <source>
        <dbReference type="EMBL" id="TDG38146.1"/>
    </source>
</evidence>
<proteinExistence type="predicted"/>
<protein>
    <recommendedName>
        <fullName evidence="1">Molybdenum cofactor sulfurase middle domain-containing protein</fullName>
    </recommendedName>
</protein>
<comment type="caution">
    <text evidence="2">The sequence shown here is derived from an EMBL/GenBank/DDBJ whole genome shotgun (WGS) entry which is preliminary data.</text>
</comment>
<feature type="non-terminal residue" evidence="2">
    <location>
        <position position="99"/>
    </location>
</feature>
<dbReference type="STRING" id="7232.A0A484AMX4"/>
<accession>A0A484AMX4</accession>
<keyword evidence="3" id="KW-1185">Reference proteome</keyword>
<evidence type="ECO:0000313" key="3">
    <source>
        <dbReference type="Proteomes" id="UP000295192"/>
    </source>
</evidence>
<dbReference type="EMBL" id="LSRL02010103">
    <property type="protein sequence ID" value="TDG38146.1"/>
    <property type="molecule type" value="Genomic_DNA"/>
</dbReference>
<dbReference type="Proteomes" id="UP000295192">
    <property type="component" value="Unassembled WGS sequence"/>
</dbReference>
<sequence>MVKIQPKALPNGLVFSAPGMPDLELDFRHLESPSKDVRTSVWGVAIDVMLCGSRFDKWFSQFILKEDSGLKLVYYPYPGPVRATNPRLRHMPYIKQADS</sequence>
<dbReference type="SUPFAM" id="SSF141673">
    <property type="entry name" value="MOSC N-terminal domain-like"/>
    <property type="match status" value="1"/>
</dbReference>
<dbReference type="AlphaFoldDB" id="A0A484AMX4"/>
<reference evidence="2 3" key="1">
    <citation type="journal article" date="2019" name="J. Hered.">
        <title>An Improved Genome Assembly for Drosophila navojoa, the Basal Species in the mojavensis Cluster.</title>
        <authorList>
            <person name="Vanderlinde T."/>
            <person name="Dupim E.G."/>
            <person name="Nazario-Yepiz N.O."/>
            <person name="Carvalho A.B."/>
        </authorList>
    </citation>
    <scope>NUCLEOTIDE SEQUENCE [LARGE SCALE GENOMIC DNA]</scope>
    <source>
        <strain evidence="2">Navoj_Jal97</strain>
        <tissue evidence="2">Whole organism</tissue>
    </source>
</reference>
<gene>
    <name evidence="2" type="ORF">AWZ03_015432</name>
</gene>
<evidence type="ECO:0000259" key="1">
    <source>
        <dbReference type="Pfam" id="PF03476"/>
    </source>
</evidence>
<name>A0A484AMX4_DRONA</name>
<feature type="domain" description="Molybdenum cofactor sulfurase middle" evidence="1">
    <location>
        <begin position="1"/>
        <end position="64"/>
    </location>
</feature>
<dbReference type="Pfam" id="PF03476">
    <property type="entry name" value="MOSC_N"/>
    <property type="match status" value="1"/>
</dbReference>
<dbReference type="OrthoDB" id="17255at2759"/>
<organism evidence="2 3">
    <name type="scientific">Drosophila navojoa</name>
    <name type="common">Fruit fly</name>
    <dbReference type="NCBI Taxonomy" id="7232"/>
    <lineage>
        <taxon>Eukaryota</taxon>
        <taxon>Metazoa</taxon>
        <taxon>Ecdysozoa</taxon>
        <taxon>Arthropoda</taxon>
        <taxon>Hexapoda</taxon>
        <taxon>Insecta</taxon>
        <taxon>Pterygota</taxon>
        <taxon>Neoptera</taxon>
        <taxon>Endopterygota</taxon>
        <taxon>Diptera</taxon>
        <taxon>Brachycera</taxon>
        <taxon>Muscomorpha</taxon>
        <taxon>Ephydroidea</taxon>
        <taxon>Drosophilidae</taxon>
        <taxon>Drosophila</taxon>
    </lineage>
</organism>